<dbReference type="Pfam" id="PF02735">
    <property type="entry name" value="Ku"/>
    <property type="match status" value="1"/>
</dbReference>
<dbReference type="HAMAP" id="MF_01875">
    <property type="entry name" value="Prokaryotic_Ku"/>
    <property type="match status" value="1"/>
</dbReference>
<dbReference type="InterPro" id="IPR016194">
    <property type="entry name" value="SPOC-like_C_dom_sf"/>
</dbReference>
<sequence>MQTTWKGTISFGLVSIPVHLYSATQEHDVPLHQVHAKDGGRVRMKRYCEREEREVPYAEIAKGYESPDGRTVTLTDEDLADLPLPSKKIIDVLAFVDAGEIDPLMFSKAYYVGVADKAAAKPYALLRDALTESGQIAVTKIALRTRESPAVLRVHDGTLVLQTCIWPDEVRSAAGIAPEEEVTVRPQELKMARSLMETLSEDFDLAQLHDDYQQALQQVIEARLQGVELPHEEEPGEAPDNVIDLMEALRSSLREAKGSRRGHPGEPAEDAGAAAAGPEAAKPAPRKRAAAPRKPAATRTGAGSGTRTAAGRSTAGRTAATKTTAKSTAKTTAKSTAKSTAKATAGARAGTRKSAAPRKAS</sequence>
<dbReference type="SUPFAM" id="SSF100939">
    <property type="entry name" value="SPOC domain-like"/>
    <property type="match status" value="1"/>
</dbReference>
<dbReference type="RefSeq" id="WP_313762658.1">
    <property type="nucleotide sequence ID" value="NZ_BAAAVH010000110.1"/>
</dbReference>
<feature type="domain" description="Ku" evidence="5">
    <location>
        <begin position="52"/>
        <end position="181"/>
    </location>
</feature>
<reference evidence="7" key="1">
    <citation type="journal article" date="2019" name="Int. J. Syst. Evol. Microbiol.">
        <title>The Global Catalogue of Microorganisms (GCM) 10K type strain sequencing project: providing services to taxonomists for standard genome sequencing and annotation.</title>
        <authorList>
            <consortium name="The Broad Institute Genomics Platform"/>
            <consortium name="The Broad Institute Genome Sequencing Center for Infectious Disease"/>
            <person name="Wu L."/>
            <person name="Ma J."/>
        </authorList>
    </citation>
    <scope>NUCLEOTIDE SEQUENCE [LARGE SCALE GENOMIC DNA]</scope>
    <source>
        <strain evidence="7">CGMCC 4.1469</strain>
    </source>
</reference>
<dbReference type="InterPro" id="IPR006164">
    <property type="entry name" value="DNA_bd_Ku70/Ku80"/>
</dbReference>
<feature type="compositionally biased region" description="Low complexity" evidence="4">
    <location>
        <begin position="292"/>
        <end position="354"/>
    </location>
</feature>
<feature type="compositionally biased region" description="Low complexity" evidence="4">
    <location>
        <begin position="270"/>
        <end position="283"/>
    </location>
</feature>
<evidence type="ECO:0000256" key="2">
    <source>
        <dbReference type="ARBA" id="ARBA00023172"/>
    </source>
</evidence>
<feature type="compositionally biased region" description="Basic and acidic residues" evidence="4">
    <location>
        <begin position="254"/>
        <end position="266"/>
    </location>
</feature>
<keyword evidence="3" id="KW-0227">DNA damage</keyword>
<dbReference type="PANTHER" id="PTHR41251:SF1">
    <property type="entry name" value="NON-HOMOLOGOUS END JOINING PROTEIN KU"/>
    <property type="match status" value="1"/>
</dbReference>
<comment type="subunit">
    <text evidence="3">Homodimer. Interacts with LigD.</text>
</comment>
<dbReference type="SMART" id="SM00559">
    <property type="entry name" value="Ku78"/>
    <property type="match status" value="1"/>
</dbReference>
<comment type="similarity">
    <text evidence="3">Belongs to the prokaryotic Ku family.</text>
</comment>
<keyword evidence="1 3" id="KW-0238">DNA-binding</keyword>
<dbReference type="InterPro" id="IPR009187">
    <property type="entry name" value="Prok_Ku"/>
</dbReference>
<proteinExistence type="inferred from homology"/>
<keyword evidence="2 3" id="KW-0233">DNA recombination</keyword>
<gene>
    <name evidence="3" type="primary">ku</name>
    <name evidence="6" type="ORF">ACFP0N_05470</name>
</gene>
<keyword evidence="7" id="KW-1185">Reference proteome</keyword>
<keyword evidence="3" id="KW-0234">DNA repair</keyword>
<comment type="function">
    <text evidence="3">With LigD forms a non-homologous end joining (NHEJ) DNA repair enzyme, which repairs dsDNA breaks with reduced fidelity. Binds linear dsDNA with 5'- and 3'- overhangs but not closed circular dsDNA nor ssDNA. Recruits and stimulates the ligase activity of LigD.</text>
</comment>
<dbReference type="PANTHER" id="PTHR41251">
    <property type="entry name" value="NON-HOMOLOGOUS END JOINING PROTEIN KU"/>
    <property type="match status" value="1"/>
</dbReference>
<dbReference type="NCBIfam" id="TIGR02772">
    <property type="entry name" value="Ku_bact"/>
    <property type="match status" value="1"/>
</dbReference>
<evidence type="ECO:0000259" key="5">
    <source>
        <dbReference type="SMART" id="SM00559"/>
    </source>
</evidence>
<evidence type="ECO:0000256" key="4">
    <source>
        <dbReference type="SAM" id="MobiDB-lite"/>
    </source>
</evidence>
<accession>A0ABW1ER50</accession>
<evidence type="ECO:0000256" key="1">
    <source>
        <dbReference type="ARBA" id="ARBA00023125"/>
    </source>
</evidence>
<evidence type="ECO:0000313" key="7">
    <source>
        <dbReference type="Proteomes" id="UP001596067"/>
    </source>
</evidence>
<dbReference type="CDD" id="cd00789">
    <property type="entry name" value="KU_like"/>
    <property type="match status" value="1"/>
</dbReference>
<evidence type="ECO:0000256" key="3">
    <source>
        <dbReference type="HAMAP-Rule" id="MF_01875"/>
    </source>
</evidence>
<name>A0ABW1ER50_9ACTN</name>
<dbReference type="Proteomes" id="UP001596067">
    <property type="component" value="Unassembled WGS sequence"/>
</dbReference>
<feature type="region of interest" description="Disordered" evidence="4">
    <location>
        <begin position="254"/>
        <end position="361"/>
    </location>
</feature>
<protein>
    <recommendedName>
        <fullName evidence="3">Non-homologous end joining protein Ku</fullName>
    </recommendedName>
</protein>
<organism evidence="6 7">
    <name type="scientific">Kitasatospora aburaviensis</name>
    <dbReference type="NCBI Taxonomy" id="67265"/>
    <lineage>
        <taxon>Bacteria</taxon>
        <taxon>Bacillati</taxon>
        <taxon>Actinomycetota</taxon>
        <taxon>Actinomycetes</taxon>
        <taxon>Kitasatosporales</taxon>
        <taxon>Streptomycetaceae</taxon>
        <taxon>Kitasatospora</taxon>
    </lineage>
</organism>
<evidence type="ECO:0000313" key="6">
    <source>
        <dbReference type="EMBL" id="MFC5884437.1"/>
    </source>
</evidence>
<comment type="caution">
    <text evidence="6">The sequence shown here is derived from an EMBL/GenBank/DDBJ whole genome shotgun (WGS) entry which is preliminary data.</text>
</comment>
<dbReference type="Gene3D" id="2.40.290.10">
    <property type="match status" value="1"/>
</dbReference>
<dbReference type="EMBL" id="JBHSOD010000004">
    <property type="protein sequence ID" value="MFC5884437.1"/>
    <property type="molecule type" value="Genomic_DNA"/>
</dbReference>